<dbReference type="SUPFAM" id="SSF88697">
    <property type="entry name" value="PUA domain-like"/>
    <property type="match status" value="1"/>
</dbReference>
<dbReference type="Gene3D" id="3.10.590.10">
    <property type="entry name" value="ph1033 like domains"/>
    <property type="match status" value="1"/>
</dbReference>
<dbReference type="EMBL" id="UINC01087261">
    <property type="protein sequence ID" value="SVC36485.1"/>
    <property type="molecule type" value="Genomic_DNA"/>
</dbReference>
<protein>
    <recommendedName>
        <fullName evidence="1">EVE domain-containing protein</fullName>
    </recommendedName>
</protein>
<dbReference type="Pfam" id="PF01878">
    <property type="entry name" value="EVE"/>
    <property type="match status" value="1"/>
</dbReference>
<proteinExistence type="predicted"/>
<dbReference type="InterPro" id="IPR015947">
    <property type="entry name" value="PUA-like_sf"/>
</dbReference>
<feature type="domain" description="EVE" evidence="1">
    <location>
        <begin position="2"/>
        <end position="31"/>
    </location>
</feature>
<evidence type="ECO:0000313" key="2">
    <source>
        <dbReference type="EMBL" id="SVC36485.1"/>
    </source>
</evidence>
<gene>
    <name evidence="2" type="ORF">METZ01_LOCUS289339</name>
</gene>
<name>A0A382LL23_9ZZZZ</name>
<accession>A0A382LL23</accession>
<organism evidence="2">
    <name type="scientific">marine metagenome</name>
    <dbReference type="NCBI Taxonomy" id="408172"/>
    <lineage>
        <taxon>unclassified sequences</taxon>
        <taxon>metagenomes</taxon>
        <taxon>ecological metagenomes</taxon>
    </lineage>
</organism>
<dbReference type="AlphaFoldDB" id="A0A382LL23"/>
<feature type="non-terminal residue" evidence="2">
    <location>
        <position position="31"/>
    </location>
</feature>
<evidence type="ECO:0000259" key="1">
    <source>
        <dbReference type="Pfam" id="PF01878"/>
    </source>
</evidence>
<reference evidence="2" key="1">
    <citation type="submission" date="2018-05" db="EMBL/GenBank/DDBJ databases">
        <authorList>
            <person name="Lanie J.A."/>
            <person name="Ng W.-L."/>
            <person name="Kazmierczak K.M."/>
            <person name="Andrzejewski T.M."/>
            <person name="Davidsen T.M."/>
            <person name="Wayne K.J."/>
            <person name="Tettelin H."/>
            <person name="Glass J.I."/>
            <person name="Rusch D."/>
            <person name="Podicherti R."/>
            <person name="Tsui H.-C.T."/>
            <person name="Winkler M.E."/>
        </authorList>
    </citation>
    <scope>NUCLEOTIDE SEQUENCE</scope>
</reference>
<dbReference type="InterPro" id="IPR002740">
    <property type="entry name" value="EVE_domain"/>
</dbReference>
<sequence>MENDGQTYWDGVTNNWALKFIREVKKGDKAF</sequence>